<evidence type="ECO:0000313" key="2">
    <source>
        <dbReference type="EMBL" id="GAA0566232.1"/>
    </source>
</evidence>
<dbReference type="Gene3D" id="2.30.30.240">
    <property type="entry name" value="PRC-barrel domain"/>
    <property type="match status" value="1"/>
</dbReference>
<reference evidence="2 3" key="1">
    <citation type="journal article" date="2019" name="Int. J. Syst. Evol. Microbiol.">
        <title>The Global Catalogue of Microorganisms (GCM) 10K type strain sequencing project: providing services to taxonomists for standard genome sequencing and annotation.</title>
        <authorList>
            <consortium name="The Broad Institute Genomics Platform"/>
            <consortium name="The Broad Institute Genome Sequencing Center for Infectious Disease"/>
            <person name="Wu L."/>
            <person name="Ma J."/>
        </authorList>
    </citation>
    <scope>NUCLEOTIDE SEQUENCE [LARGE SCALE GENOMIC DNA]</scope>
    <source>
        <strain evidence="2 3">JCM 9933</strain>
    </source>
</reference>
<protein>
    <submittedName>
        <fullName evidence="2">PRC-barrel domain-containing protein</fullName>
    </submittedName>
</protein>
<name>A0ABN1EGU5_9PROT</name>
<feature type="compositionally biased region" description="Basic and acidic residues" evidence="1">
    <location>
        <begin position="150"/>
        <end position="161"/>
    </location>
</feature>
<organism evidence="2 3">
    <name type="scientific">Craurococcus roseus</name>
    <dbReference type="NCBI Taxonomy" id="77585"/>
    <lineage>
        <taxon>Bacteria</taxon>
        <taxon>Pseudomonadati</taxon>
        <taxon>Pseudomonadota</taxon>
        <taxon>Alphaproteobacteria</taxon>
        <taxon>Acetobacterales</taxon>
        <taxon>Acetobacteraceae</taxon>
        <taxon>Craurococcus</taxon>
    </lineage>
</organism>
<dbReference type="RefSeq" id="WP_343893087.1">
    <property type="nucleotide sequence ID" value="NZ_BAAAFZ010000001.1"/>
</dbReference>
<feature type="region of interest" description="Disordered" evidence="1">
    <location>
        <begin position="150"/>
        <end position="188"/>
    </location>
</feature>
<evidence type="ECO:0000256" key="1">
    <source>
        <dbReference type="SAM" id="MobiDB-lite"/>
    </source>
</evidence>
<sequence>MSTAKHATPRDSFTTVTAGTPRRPRRRRERRPVAVRCALLASALVFSPPAAPSADEATEAVTPAVRESIPDGTAVRVLGRDVKGPSGQVVAQVVNVLVDGSGRPLAAVLDYGGFMGVGKRRVAVAWRALSFVPGGTPGGSGITLGLTRDQLKGFPDHKDGEPIVVAAPPAPPGAPASPDAAPSATGPK</sequence>
<gene>
    <name evidence="2" type="ORF">GCM10009416_00220</name>
</gene>
<proteinExistence type="predicted"/>
<accession>A0ABN1EGU5</accession>
<keyword evidence="3" id="KW-1185">Reference proteome</keyword>
<dbReference type="EMBL" id="BAAAFZ010000001">
    <property type="protein sequence ID" value="GAA0566232.1"/>
    <property type="molecule type" value="Genomic_DNA"/>
</dbReference>
<feature type="region of interest" description="Disordered" evidence="1">
    <location>
        <begin position="1"/>
        <end position="31"/>
    </location>
</feature>
<feature type="compositionally biased region" description="Low complexity" evidence="1">
    <location>
        <begin position="176"/>
        <end position="188"/>
    </location>
</feature>
<dbReference type="InterPro" id="IPR011033">
    <property type="entry name" value="PRC_barrel-like_sf"/>
</dbReference>
<evidence type="ECO:0000313" key="3">
    <source>
        <dbReference type="Proteomes" id="UP001501588"/>
    </source>
</evidence>
<dbReference type="SUPFAM" id="SSF50346">
    <property type="entry name" value="PRC-barrel domain"/>
    <property type="match status" value="1"/>
</dbReference>
<comment type="caution">
    <text evidence="2">The sequence shown here is derived from an EMBL/GenBank/DDBJ whole genome shotgun (WGS) entry which is preliminary data.</text>
</comment>
<dbReference type="PANTHER" id="PTHR36505">
    <property type="entry name" value="BLR1072 PROTEIN"/>
    <property type="match status" value="1"/>
</dbReference>
<dbReference type="PANTHER" id="PTHR36505:SF1">
    <property type="entry name" value="BLR1072 PROTEIN"/>
    <property type="match status" value="1"/>
</dbReference>
<dbReference type="Proteomes" id="UP001501588">
    <property type="component" value="Unassembled WGS sequence"/>
</dbReference>